<dbReference type="Pfam" id="PF02518">
    <property type="entry name" value="HATPase_c"/>
    <property type="match status" value="1"/>
</dbReference>
<keyword evidence="3" id="KW-0808">Transferase</keyword>
<evidence type="ECO:0000256" key="11">
    <source>
        <dbReference type="SAM" id="Phobius"/>
    </source>
</evidence>
<keyword evidence="16" id="KW-1185">Reference proteome</keyword>
<evidence type="ECO:0000256" key="1">
    <source>
        <dbReference type="ARBA" id="ARBA00004651"/>
    </source>
</evidence>
<sequence>MFSLFILLFERVGLIILIAYLLLNMPSFKQRLTNRKKWSTQALLILIFGLFAIISNFSGIEIQNGEVSSNILLAKLSEQASSVNTRTLTIGISGITGGPIVGVAVGAISGIVRFYQGGIDPQVYVFSSLFIGLAAGLYGQKFIKKESFPLPAKGALMGAGVEMIQMACILLFSSSFTGAWQLVRSIILPMTLINSFGVAVFLSIIHTAQRQELQAKAIQTHDVLELANATLPYFRSGLDERSCKKAAEIIKKFMKVSAVSITDKEQILAHVGVGSDHHLPSHEISTDLSHDALHTGEIKEAHSHEEIGCDVPGCLLEAAIVIPLKTARGIVGTLKLYFTDAEELTFVERQLAVGLGNIFSSQIELGEAEVQARLLQDAEIKSLQAQVNPHFFFNAINTISALIRVDSEKARKLLIQLSQFFRSNLQGARKNLIPLEKELEQVKSYQLLEQARFPDRYTVHLEIEEGLEKIVVPPFIVQILVENAFKHAFRSRKTDNHVWINISKKEDGVNIQVQDNGTGLPDNIVQQLGKEVISSQKGTGSALENLNRRLVSLFGEKACLTFDSSQEGTLVSCLIPMKKESD</sequence>
<comment type="caution">
    <text evidence="15">The sequence shown here is derived from an EMBL/GenBank/DDBJ whole genome shotgun (WGS) entry which is preliminary data.</text>
</comment>
<dbReference type="GO" id="GO:0071555">
    <property type="term" value="P:cell wall organization"/>
    <property type="evidence" value="ECO:0007669"/>
    <property type="project" value="InterPro"/>
</dbReference>
<gene>
    <name evidence="15" type="ORF">TEHN7118_1840</name>
</gene>
<evidence type="ECO:0000256" key="10">
    <source>
        <dbReference type="ARBA" id="ARBA00023136"/>
    </source>
</evidence>
<keyword evidence="4 11" id="KW-0812">Transmembrane</keyword>
<evidence type="ECO:0000256" key="4">
    <source>
        <dbReference type="ARBA" id="ARBA00022692"/>
    </source>
</evidence>
<evidence type="ECO:0000313" key="16">
    <source>
        <dbReference type="Proteomes" id="UP000236214"/>
    </source>
</evidence>
<dbReference type="GO" id="GO:0005886">
    <property type="term" value="C:plasma membrane"/>
    <property type="evidence" value="ECO:0007669"/>
    <property type="project" value="UniProtKB-SubCell"/>
</dbReference>
<keyword evidence="5" id="KW-0547">Nucleotide-binding</keyword>
<dbReference type="RefSeq" id="WP_103103641.1">
    <property type="nucleotide sequence ID" value="NZ_BDEC01000095.1"/>
</dbReference>
<keyword evidence="10 11" id="KW-0472">Membrane</keyword>
<keyword evidence="6 15" id="KW-0418">Kinase</keyword>
<accession>A0A2H6CVN1</accession>
<feature type="transmembrane region" description="Helical" evidence="11">
    <location>
        <begin position="6"/>
        <end position="23"/>
    </location>
</feature>
<dbReference type="SUPFAM" id="SSF55874">
    <property type="entry name" value="ATPase domain of HSP90 chaperone/DNA topoisomerase II/histidine kinase"/>
    <property type="match status" value="1"/>
</dbReference>
<feature type="transmembrane region" description="Helical" evidence="11">
    <location>
        <begin position="43"/>
        <end position="60"/>
    </location>
</feature>
<keyword evidence="7" id="KW-0067">ATP-binding</keyword>
<evidence type="ECO:0000256" key="9">
    <source>
        <dbReference type="ARBA" id="ARBA00023012"/>
    </source>
</evidence>
<protein>
    <submittedName>
        <fullName evidence="15">Two-component histidine kinase</fullName>
    </submittedName>
</protein>
<comment type="subcellular location">
    <subcellularLocation>
        <location evidence="1">Cell membrane</location>
        <topology evidence="1">Multi-pass membrane protein</topology>
    </subcellularLocation>
</comment>
<dbReference type="Pfam" id="PF07694">
    <property type="entry name" value="5TM-5TMR_LYT"/>
    <property type="match status" value="1"/>
</dbReference>
<feature type="domain" description="Signal transduction histidine kinase 5TM receptor LytS transmembrane region" evidence="14">
    <location>
        <begin position="26"/>
        <end position="206"/>
    </location>
</feature>
<dbReference type="PANTHER" id="PTHR34220:SF7">
    <property type="entry name" value="SENSOR HISTIDINE KINASE YPDA"/>
    <property type="match status" value="1"/>
</dbReference>
<reference evidence="15 16" key="1">
    <citation type="submission" date="2016-05" db="EMBL/GenBank/DDBJ databases">
        <title>Whole genome sequencing of Tetragenococcus halophilus subsp. halophilus NISL 7118.</title>
        <authorList>
            <person name="Shiwa Y."/>
            <person name="Nishimura I."/>
            <person name="Yoshikawa H."/>
            <person name="Koyama Y."/>
            <person name="Oguma T."/>
        </authorList>
    </citation>
    <scope>NUCLEOTIDE SEQUENCE [LARGE SCALE GENOMIC DNA]</scope>
    <source>
        <strain evidence="15 16">NISL 7118</strain>
    </source>
</reference>
<dbReference type="GO" id="GO:0005524">
    <property type="term" value="F:ATP binding"/>
    <property type="evidence" value="ECO:0007669"/>
    <property type="project" value="UniProtKB-KW"/>
</dbReference>
<dbReference type="EMBL" id="BDEC01000095">
    <property type="protein sequence ID" value="GBD69034.1"/>
    <property type="molecule type" value="Genomic_DNA"/>
</dbReference>
<feature type="transmembrane region" description="Helical" evidence="11">
    <location>
        <begin position="90"/>
        <end position="111"/>
    </location>
</feature>
<keyword evidence="8 11" id="KW-1133">Transmembrane helix</keyword>
<dbReference type="InterPro" id="IPR011620">
    <property type="entry name" value="Sig_transdc_His_kinase_LytS_TM"/>
</dbReference>
<dbReference type="InterPro" id="IPR050640">
    <property type="entry name" value="Bact_2-comp_sensor_kinase"/>
</dbReference>
<evidence type="ECO:0000259" key="14">
    <source>
        <dbReference type="Pfam" id="PF07694"/>
    </source>
</evidence>
<evidence type="ECO:0000256" key="5">
    <source>
        <dbReference type="ARBA" id="ARBA00022741"/>
    </source>
</evidence>
<evidence type="ECO:0000256" key="3">
    <source>
        <dbReference type="ARBA" id="ARBA00022679"/>
    </source>
</evidence>
<evidence type="ECO:0000256" key="6">
    <source>
        <dbReference type="ARBA" id="ARBA00022777"/>
    </source>
</evidence>
<dbReference type="AlphaFoldDB" id="A0A2H6CVN1"/>
<dbReference type="GO" id="GO:0000155">
    <property type="term" value="F:phosphorelay sensor kinase activity"/>
    <property type="evidence" value="ECO:0007669"/>
    <property type="project" value="InterPro"/>
</dbReference>
<evidence type="ECO:0000256" key="2">
    <source>
        <dbReference type="ARBA" id="ARBA00022475"/>
    </source>
</evidence>
<dbReference type="InterPro" id="IPR003594">
    <property type="entry name" value="HATPase_dom"/>
</dbReference>
<dbReference type="Pfam" id="PF06580">
    <property type="entry name" value="His_kinase"/>
    <property type="match status" value="1"/>
</dbReference>
<feature type="transmembrane region" description="Helical" evidence="11">
    <location>
        <begin position="123"/>
        <end position="143"/>
    </location>
</feature>
<evidence type="ECO:0000259" key="13">
    <source>
        <dbReference type="Pfam" id="PF06580"/>
    </source>
</evidence>
<evidence type="ECO:0000259" key="12">
    <source>
        <dbReference type="Pfam" id="PF02518"/>
    </source>
</evidence>
<dbReference type="InterPro" id="IPR010559">
    <property type="entry name" value="Sig_transdc_His_kin_internal"/>
</dbReference>
<dbReference type="Gene3D" id="3.30.565.10">
    <property type="entry name" value="Histidine kinase-like ATPase, C-terminal domain"/>
    <property type="match status" value="1"/>
</dbReference>
<name>A0A2H6CVN1_TETHA</name>
<evidence type="ECO:0000313" key="15">
    <source>
        <dbReference type="EMBL" id="GBD69034.1"/>
    </source>
</evidence>
<dbReference type="PANTHER" id="PTHR34220">
    <property type="entry name" value="SENSOR HISTIDINE KINASE YPDA"/>
    <property type="match status" value="1"/>
</dbReference>
<dbReference type="Proteomes" id="UP000236214">
    <property type="component" value="Unassembled WGS sequence"/>
</dbReference>
<evidence type="ECO:0000256" key="8">
    <source>
        <dbReference type="ARBA" id="ARBA00022989"/>
    </source>
</evidence>
<dbReference type="InterPro" id="IPR036890">
    <property type="entry name" value="HATPase_C_sf"/>
</dbReference>
<feature type="transmembrane region" description="Helical" evidence="11">
    <location>
        <begin position="155"/>
        <end position="174"/>
    </location>
</feature>
<feature type="domain" description="Histidine kinase/HSP90-like ATPase" evidence="12">
    <location>
        <begin position="476"/>
        <end position="578"/>
    </location>
</feature>
<keyword evidence="9" id="KW-0902">Two-component regulatory system</keyword>
<organism evidence="15 16">
    <name type="scientific">Tetragenococcus halophilus subsp. halophilus</name>
    <dbReference type="NCBI Taxonomy" id="1513897"/>
    <lineage>
        <taxon>Bacteria</taxon>
        <taxon>Bacillati</taxon>
        <taxon>Bacillota</taxon>
        <taxon>Bacilli</taxon>
        <taxon>Lactobacillales</taxon>
        <taxon>Enterococcaceae</taxon>
        <taxon>Tetragenococcus</taxon>
    </lineage>
</organism>
<proteinExistence type="predicted"/>
<feature type="domain" description="Signal transduction histidine kinase internal region" evidence="13">
    <location>
        <begin position="378"/>
        <end position="456"/>
    </location>
</feature>
<evidence type="ECO:0000256" key="7">
    <source>
        <dbReference type="ARBA" id="ARBA00022840"/>
    </source>
</evidence>
<keyword evidence="2" id="KW-1003">Cell membrane</keyword>
<feature type="transmembrane region" description="Helical" evidence="11">
    <location>
        <begin position="186"/>
        <end position="205"/>
    </location>
</feature>